<feature type="transmembrane region" description="Helical" evidence="1">
    <location>
        <begin position="147"/>
        <end position="169"/>
    </location>
</feature>
<gene>
    <name evidence="2" type="ORF">GR217_22780</name>
</gene>
<evidence type="ECO:0000256" key="1">
    <source>
        <dbReference type="SAM" id="Phobius"/>
    </source>
</evidence>
<evidence type="ECO:0000313" key="2">
    <source>
        <dbReference type="EMBL" id="NEI50513.1"/>
    </source>
</evidence>
<keyword evidence="1" id="KW-1133">Transmembrane helix</keyword>
<comment type="caution">
    <text evidence="2">The sequence shown here is derived from an EMBL/GenBank/DDBJ whole genome shotgun (WGS) entry which is preliminary data.</text>
</comment>
<proteinExistence type="predicted"/>
<evidence type="ECO:0000313" key="3">
    <source>
        <dbReference type="Proteomes" id="UP000661163"/>
    </source>
</evidence>
<sequence>MKFRDRIGEFDAAWAALTATATVVIALVAKMVAPPPTLWREAAQVPYVLEFIVIIILSASMAGRKPDLETNFKWVLPLVLALVCTVAYYVLTTQFSCPFTDNRMAIGWAYLPTAAEYIARNPGQDCSLLIADYIGNTNMIWPAYQIIIMWLFIYFAYVLAVAFAAMTVVRAIQHVLIK</sequence>
<dbReference type="Proteomes" id="UP000661163">
    <property type="component" value="Unassembled WGS sequence"/>
</dbReference>
<dbReference type="RefSeq" id="WP_164566384.1">
    <property type="nucleotide sequence ID" value="NZ_WUFC01000020.1"/>
</dbReference>
<feature type="transmembrane region" description="Helical" evidence="1">
    <location>
        <begin position="74"/>
        <end position="91"/>
    </location>
</feature>
<reference evidence="2 3" key="1">
    <citation type="submission" date="2019-12" db="EMBL/GenBank/DDBJ databases">
        <title>Rhizobium genotypes associated with high levels of biological nitrogen fixation by grain legumes in a temperate-maritime cropping system.</title>
        <authorList>
            <person name="Maluk M."/>
            <person name="Francesc Ferrando Molina F."/>
            <person name="Lopez Del Egido L."/>
            <person name="Lafos M."/>
            <person name="Langarica-Fuentes A."/>
            <person name="Gebre Yohannes G."/>
            <person name="Young M.W."/>
            <person name="Martin P."/>
            <person name="Gantlett R."/>
            <person name="Kenicer G."/>
            <person name="Hawes C."/>
            <person name="Begg G.S."/>
            <person name="Quilliam R.S."/>
            <person name="Squire G.R."/>
            <person name="Poole P.S."/>
            <person name="Young P.W."/>
            <person name="Iannetta P.M."/>
            <person name="James E.K."/>
        </authorList>
    </citation>
    <scope>NUCLEOTIDE SEQUENCE [LARGE SCALE GENOMIC DNA]</scope>
    <source>
        <strain evidence="2 3">JHI985</strain>
    </source>
</reference>
<keyword evidence="1" id="KW-0472">Membrane</keyword>
<keyword evidence="1" id="KW-0812">Transmembrane</keyword>
<dbReference type="EMBL" id="WUFC01000020">
    <property type="protein sequence ID" value="NEI50513.1"/>
    <property type="molecule type" value="Genomic_DNA"/>
</dbReference>
<accession>A0AAE4YUL5</accession>
<name>A0AAE4YUL5_9HYPH</name>
<protein>
    <submittedName>
        <fullName evidence="2">Uncharacterized protein</fullName>
    </submittedName>
</protein>
<organism evidence="2 3">
    <name type="scientific">Rhizobium ruizarguesonis</name>
    <dbReference type="NCBI Taxonomy" id="2081791"/>
    <lineage>
        <taxon>Bacteria</taxon>
        <taxon>Pseudomonadati</taxon>
        <taxon>Pseudomonadota</taxon>
        <taxon>Alphaproteobacteria</taxon>
        <taxon>Hyphomicrobiales</taxon>
        <taxon>Rhizobiaceae</taxon>
        <taxon>Rhizobium/Agrobacterium group</taxon>
        <taxon>Rhizobium</taxon>
    </lineage>
</organism>
<dbReference type="AlphaFoldDB" id="A0AAE4YUL5"/>
<feature type="transmembrane region" description="Helical" evidence="1">
    <location>
        <begin position="12"/>
        <end position="33"/>
    </location>
</feature>
<feature type="transmembrane region" description="Helical" evidence="1">
    <location>
        <begin position="45"/>
        <end position="62"/>
    </location>
</feature>